<protein>
    <submittedName>
        <fullName evidence="1">Uncharacterized protein</fullName>
    </submittedName>
</protein>
<gene>
    <name evidence="1" type="ORF">H4W79_000234</name>
</gene>
<dbReference type="Proteomes" id="UP000598217">
    <property type="component" value="Unassembled WGS sequence"/>
</dbReference>
<reference evidence="1 2" key="1">
    <citation type="submission" date="2020-10" db="EMBL/GenBank/DDBJ databases">
        <title>Sequencing the genomes of 1000 actinobacteria strains.</title>
        <authorList>
            <person name="Klenk H.-P."/>
        </authorList>
    </citation>
    <scope>NUCLEOTIDE SEQUENCE [LARGE SCALE GENOMIC DNA]</scope>
    <source>
        <strain evidence="1 2">DSM 45157</strain>
    </source>
</reference>
<organism evidence="1 2">
    <name type="scientific">Nocardiopsis terrae</name>
    <dbReference type="NCBI Taxonomy" id="372655"/>
    <lineage>
        <taxon>Bacteria</taxon>
        <taxon>Bacillati</taxon>
        <taxon>Actinomycetota</taxon>
        <taxon>Actinomycetes</taxon>
        <taxon>Streptosporangiales</taxon>
        <taxon>Nocardiopsidaceae</taxon>
        <taxon>Nocardiopsis</taxon>
    </lineage>
</organism>
<dbReference type="RefSeq" id="WP_191275487.1">
    <property type="nucleotide sequence ID" value="NZ_BMXJ01000009.1"/>
</dbReference>
<evidence type="ECO:0000313" key="2">
    <source>
        <dbReference type="Proteomes" id="UP000598217"/>
    </source>
</evidence>
<keyword evidence="2" id="KW-1185">Reference proteome</keyword>
<dbReference type="EMBL" id="JADBDY010000001">
    <property type="protein sequence ID" value="MBE1456020.1"/>
    <property type="molecule type" value="Genomic_DNA"/>
</dbReference>
<proteinExistence type="predicted"/>
<accession>A0ABR9HAF9</accession>
<comment type="caution">
    <text evidence="1">The sequence shown here is derived from an EMBL/GenBank/DDBJ whole genome shotgun (WGS) entry which is preliminary data.</text>
</comment>
<name>A0ABR9HAF9_9ACTN</name>
<sequence>MIEGIRLMGGCQSRRIRFVHRNITGQINEIGDFERRVGASSAATGLRRWSGLSAGESPVKVCVVEVQVDGIVEKDLV</sequence>
<evidence type="ECO:0000313" key="1">
    <source>
        <dbReference type="EMBL" id="MBE1456020.1"/>
    </source>
</evidence>